<evidence type="ECO:0000313" key="2">
    <source>
        <dbReference type="EMBL" id="RKT01338.1"/>
    </source>
</evidence>
<dbReference type="Gene3D" id="3.40.630.30">
    <property type="match status" value="1"/>
</dbReference>
<comment type="caution">
    <text evidence="2">The sequence shown here is derived from an EMBL/GenBank/DDBJ whole genome shotgun (WGS) entry which is preliminary data.</text>
</comment>
<feature type="domain" description="N-acetyltransferase" evidence="1">
    <location>
        <begin position="6"/>
        <end position="160"/>
    </location>
</feature>
<keyword evidence="2" id="KW-0808">Transferase</keyword>
<dbReference type="EMBL" id="RBXB01000001">
    <property type="protein sequence ID" value="RKT01338.1"/>
    <property type="molecule type" value="Genomic_DNA"/>
</dbReference>
<dbReference type="InterPro" id="IPR016181">
    <property type="entry name" value="Acyl_CoA_acyltransferase"/>
</dbReference>
<organism evidence="2 3">
    <name type="scientific">Chryseobacterium defluvii</name>
    <dbReference type="NCBI Taxonomy" id="160396"/>
    <lineage>
        <taxon>Bacteria</taxon>
        <taxon>Pseudomonadati</taxon>
        <taxon>Bacteroidota</taxon>
        <taxon>Flavobacteriia</taxon>
        <taxon>Flavobacteriales</taxon>
        <taxon>Weeksellaceae</taxon>
        <taxon>Chryseobacterium group</taxon>
        <taxon>Chryseobacterium</taxon>
    </lineage>
</organism>
<accession>A0A495SM58</accession>
<sequence length="165" mass="19229">MEFNFIKHSELTEGLLLKIIEIKQHHWNYPLENQKKWIEENLKSDDFHLILFDSSGLIGYLTLVDLELQIDSSSKNYYGIGSVCVHGEMKGKQLGLLLMKLVDYFLNVKKTPGILLCKSELVDFYKKCGWKLYNGKVRIGNVFFEHYLLSTNTIMNEQIDVPFSF</sequence>
<proteinExistence type="predicted"/>
<name>A0A495SM58_9FLAO</name>
<dbReference type="RefSeq" id="WP_121460255.1">
    <property type="nucleotide sequence ID" value="NZ_RBXB01000001.1"/>
</dbReference>
<evidence type="ECO:0000313" key="3">
    <source>
        <dbReference type="Proteomes" id="UP000272428"/>
    </source>
</evidence>
<gene>
    <name evidence="2" type="ORF">BCF58_0557</name>
</gene>
<reference evidence="2 3" key="1">
    <citation type="submission" date="2018-10" db="EMBL/GenBank/DDBJ databases">
        <title>Genomic Encyclopedia of Archaeal and Bacterial Type Strains, Phase II (KMG-II): from individual species to whole genera.</title>
        <authorList>
            <person name="Goeker M."/>
        </authorList>
    </citation>
    <scope>NUCLEOTIDE SEQUENCE [LARGE SCALE GENOMIC DNA]</scope>
    <source>
        <strain evidence="2 3">DSM 14219</strain>
    </source>
</reference>
<protein>
    <submittedName>
        <fullName evidence="2">Acetyltransferase (GNAT) family protein</fullName>
    </submittedName>
</protein>
<dbReference type="SUPFAM" id="SSF55729">
    <property type="entry name" value="Acyl-CoA N-acyltransferases (Nat)"/>
    <property type="match status" value="1"/>
</dbReference>
<dbReference type="AlphaFoldDB" id="A0A495SM58"/>
<dbReference type="GO" id="GO:0016747">
    <property type="term" value="F:acyltransferase activity, transferring groups other than amino-acyl groups"/>
    <property type="evidence" value="ECO:0007669"/>
    <property type="project" value="InterPro"/>
</dbReference>
<dbReference type="Pfam" id="PF13527">
    <property type="entry name" value="Acetyltransf_9"/>
    <property type="match status" value="1"/>
</dbReference>
<evidence type="ECO:0000259" key="1">
    <source>
        <dbReference type="PROSITE" id="PS51186"/>
    </source>
</evidence>
<keyword evidence="3" id="KW-1185">Reference proteome</keyword>
<dbReference type="InterPro" id="IPR000182">
    <property type="entry name" value="GNAT_dom"/>
</dbReference>
<dbReference type="PROSITE" id="PS51186">
    <property type="entry name" value="GNAT"/>
    <property type="match status" value="1"/>
</dbReference>
<dbReference type="OrthoDB" id="1438067at2"/>
<dbReference type="Proteomes" id="UP000272428">
    <property type="component" value="Unassembled WGS sequence"/>
</dbReference>